<evidence type="ECO:0000256" key="1">
    <source>
        <dbReference type="SAM" id="MobiDB-lite"/>
    </source>
</evidence>
<protein>
    <submittedName>
        <fullName evidence="2">2011_t:CDS:1</fullName>
    </submittedName>
</protein>
<dbReference type="EMBL" id="CAJVPK010003147">
    <property type="protein sequence ID" value="CAG8623791.1"/>
    <property type="molecule type" value="Genomic_DNA"/>
</dbReference>
<comment type="caution">
    <text evidence="2">The sequence shown here is derived from an EMBL/GenBank/DDBJ whole genome shotgun (WGS) entry which is preliminary data.</text>
</comment>
<evidence type="ECO:0000313" key="2">
    <source>
        <dbReference type="EMBL" id="CAG8623791.1"/>
    </source>
</evidence>
<feature type="region of interest" description="Disordered" evidence="1">
    <location>
        <begin position="1"/>
        <end position="22"/>
    </location>
</feature>
<name>A0A9N9D2J7_9GLOM</name>
<organism evidence="2 3">
    <name type="scientific">Diversispora eburnea</name>
    <dbReference type="NCBI Taxonomy" id="1213867"/>
    <lineage>
        <taxon>Eukaryota</taxon>
        <taxon>Fungi</taxon>
        <taxon>Fungi incertae sedis</taxon>
        <taxon>Mucoromycota</taxon>
        <taxon>Glomeromycotina</taxon>
        <taxon>Glomeromycetes</taxon>
        <taxon>Diversisporales</taxon>
        <taxon>Diversisporaceae</taxon>
        <taxon>Diversispora</taxon>
    </lineage>
</organism>
<sequence length="64" mass="7122">CTEHEVSDSSNNTIDKKALSLEMPAQDQSINLNKISEHREDHTQDICHVNTTIDEAVKISNVSS</sequence>
<dbReference type="AlphaFoldDB" id="A0A9N9D2J7"/>
<gene>
    <name evidence="2" type="ORF">DEBURN_LOCUS10477</name>
</gene>
<evidence type="ECO:0000313" key="3">
    <source>
        <dbReference type="Proteomes" id="UP000789706"/>
    </source>
</evidence>
<dbReference type="Proteomes" id="UP000789706">
    <property type="component" value="Unassembled WGS sequence"/>
</dbReference>
<dbReference type="OrthoDB" id="2436277at2759"/>
<proteinExistence type="predicted"/>
<reference evidence="2" key="1">
    <citation type="submission" date="2021-06" db="EMBL/GenBank/DDBJ databases">
        <authorList>
            <person name="Kallberg Y."/>
            <person name="Tangrot J."/>
            <person name="Rosling A."/>
        </authorList>
    </citation>
    <scope>NUCLEOTIDE SEQUENCE</scope>
    <source>
        <strain evidence="2">AZ414A</strain>
    </source>
</reference>
<keyword evidence="3" id="KW-1185">Reference proteome</keyword>
<feature type="non-terminal residue" evidence="2">
    <location>
        <position position="1"/>
    </location>
</feature>
<accession>A0A9N9D2J7</accession>